<dbReference type="STRING" id="247279.NIES1031_08930"/>
<dbReference type="InterPro" id="IPR004358">
    <property type="entry name" value="Sig_transdc_His_kin-like_C"/>
</dbReference>
<dbReference type="AlphaFoldDB" id="A0A1U7HV54"/>
<dbReference type="SMART" id="SM00448">
    <property type="entry name" value="REC"/>
    <property type="match status" value="1"/>
</dbReference>
<sequence>MRLNTRYTKDRKICFNEAGFNKRDDCQSQHLNQSSALLIPAQSPIITMEETVKILIVDDDEVDRMAVRRALRAAGMQTEILEVSDCAEAIATLQTQDFDCVFLDYCLPDGNGLNLVQQLRALEITVPLIVLTGQGDEQIAVQLIKAGAHDYLSKAKISPENLAQVLRQAIRVYRAEQAAAIANERLRESEERYRLVLEGANDGIWDWHCATDEVYCNDRLLEILGVSRSEFDCTTTAFLQRIHPEDLPRVREVIRNHLTNNENCETELRFVRSSGEYRYCLARGKAQRDANNCPIRMSGVISDITERKQLENALRESESRFRYLAESNVLGIIVADMQGKILDANDAFLQMVGYSKQDIVAENLSWKAITPPEYAEIDRQAAAEMRSSRILTPFEKEFIRKDGSRVSILIGGALIDSVKEIGICYVLDLSDRKRSEAEIVKLNRDLELRVNELQTLFDVIPVGIAIAQDPECHYIRLNPALAKLLHHPIDANASKSAPPEEQPAFKIYADGREITAAELPMQYAAANGVDVLEQEIDVITDNNSAIKLLSYAAPLFDEQGQCRGSIGAFLDITERKRVEEQERFLAEASALLGLSLDYQTTLENLANLIVPQLADWCTIYLVDEDGTLSLAALTHADPEKVKWAKEIISRYPLNPDALIGTPQVIRSGKSELYSEISDFLLAGLARDTEHLEILRQVGLKSLICVPMKARDRMLGTITFFSAESGRTYTQADLVFAEDIGRRAGLAVDNAKLFQQANDIGENLRQALIILGEQQQQLRVLQRITNLLNQRLTNLPGLLQVMVRAIYDGISDAQFALILLYNSETSQLELTATAGVGRERLLLMELFDSGDGFLNHVFQTGEAQLFQATKPRDRQLKTSGAEEPQAVELPAAIHAVAIESASAGRLGVLAIGNWENPEAFDAEDQNLLMAVGEQAAIAINNARMIGVLEEREERLAIQNQILARQNRELELNRQRIEQQNLQLIEAARLKSQFLATMSHELRTPMNAIIGFAQVLLRQRTASLSTTQVEMVERILNNGKNLLALINDILDLSKIEAGRLELVPEEFDLAQLINSTVAELQPLAEQKQLKLNTMINIDDSQIVNDSVRLRQVLVNLLSNAIKFTETGSVEISVCEPAPMQLLLSVKDTGIGIAEADLPCIFEEFRQIDQTTTRKHGGTGLGLAITKSLVQMMQGTISVESKLGQGSTFQITLPRQVISKEIG</sequence>
<dbReference type="FunFam" id="3.30.565.10:FF:000010">
    <property type="entry name" value="Sensor histidine kinase RcsC"/>
    <property type="match status" value="1"/>
</dbReference>
<dbReference type="InterPro" id="IPR003661">
    <property type="entry name" value="HisK_dim/P_dom"/>
</dbReference>
<dbReference type="Pfam" id="PF13426">
    <property type="entry name" value="PAS_9"/>
    <property type="match status" value="1"/>
</dbReference>
<organism evidence="15 16">
    <name type="scientific">Chroogloeocystis siderophila 5.2 s.c.1</name>
    <dbReference type="NCBI Taxonomy" id="247279"/>
    <lineage>
        <taxon>Bacteria</taxon>
        <taxon>Bacillati</taxon>
        <taxon>Cyanobacteriota</taxon>
        <taxon>Cyanophyceae</taxon>
        <taxon>Oscillatoriophycideae</taxon>
        <taxon>Chroococcales</taxon>
        <taxon>Chroococcaceae</taxon>
        <taxon>Chroogloeocystis</taxon>
    </lineage>
</organism>
<dbReference type="PROSITE" id="PS50112">
    <property type="entry name" value="PAS"/>
    <property type="match status" value="2"/>
</dbReference>
<feature type="domain" description="PAC" evidence="14">
    <location>
        <begin position="532"/>
        <end position="584"/>
    </location>
</feature>
<dbReference type="Gene3D" id="3.30.450.20">
    <property type="entry name" value="PAS domain"/>
    <property type="match status" value="3"/>
</dbReference>
<dbReference type="GO" id="GO:0009927">
    <property type="term" value="F:histidine phosphotransfer kinase activity"/>
    <property type="evidence" value="ECO:0007669"/>
    <property type="project" value="TreeGrafter"/>
</dbReference>
<feature type="domain" description="PAS" evidence="13">
    <location>
        <begin position="317"/>
        <end position="388"/>
    </location>
</feature>
<dbReference type="Pfam" id="PF13185">
    <property type="entry name" value="GAF_2"/>
    <property type="match status" value="1"/>
</dbReference>
<protein>
    <recommendedName>
        <fullName evidence="8">Circadian input-output histidine kinase CikA</fullName>
        <ecNumber evidence="3">2.7.13.3</ecNumber>
    </recommendedName>
</protein>
<comment type="similarity">
    <text evidence="2">In the N-terminal section; belongs to the phytochrome family.</text>
</comment>
<evidence type="ECO:0000259" key="14">
    <source>
        <dbReference type="PROSITE" id="PS50113"/>
    </source>
</evidence>
<keyword evidence="7" id="KW-0902">Two-component regulatory system</keyword>
<dbReference type="Pfam" id="PF00512">
    <property type="entry name" value="HisKA"/>
    <property type="match status" value="1"/>
</dbReference>
<feature type="domain" description="Histidine kinase" evidence="11">
    <location>
        <begin position="995"/>
        <end position="1214"/>
    </location>
</feature>
<dbReference type="InterPro" id="IPR036097">
    <property type="entry name" value="HisK_dim/P_sf"/>
</dbReference>
<dbReference type="SMART" id="SM00091">
    <property type="entry name" value="PAS"/>
    <property type="match status" value="2"/>
</dbReference>
<evidence type="ECO:0000313" key="16">
    <source>
        <dbReference type="Proteomes" id="UP000185984"/>
    </source>
</evidence>
<dbReference type="Pfam" id="PF08447">
    <property type="entry name" value="PAS_3"/>
    <property type="match status" value="1"/>
</dbReference>
<name>A0A1U7HV54_9CHRO</name>
<dbReference type="PANTHER" id="PTHR43047:SF72">
    <property type="entry name" value="OSMOSENSING HISTIDINE PROTEIN KINASE SLN1"/>
    <property type="match status" value="1"/>
</dbReference>
<dbReference type="InterPro" id="IPR005467">
    <property type="entry name" value="His_kinase_dom"/>
</dbReference>
<feature type="domain" description="PAC" evidence="14">
    <location>
        <begin position="264"/>
        <end position="316"/>
    </location>
</feature>
<evidence type="ECO:0000256" key="3">
    <source>
        <dbReference type="ARBA" id="ARBA00012438"/>
    </source>
</evidence>
<keyword evidence="10" id="KW-0175">Coiled coil</keyword>
<dbReference type="SUPFAM" id="SSF52172">
    <property type="entry name" value="CheY-like"/>
    <property type="match status" value="1"/>
</dbReference>
<dbReference type="GO" id="GO:0005886">
    <property type="term" value="C:plasma membrane"/>
    <property type="evidence" value="ECO:0007669"/>
    <property type="project" value="TreeGrafter"/>
</dbReference>
<dbReference type="InterPro" id="IPR013656">
    <property type="entry name" value="PAS_4"/>
</dbReference>
<dbReference type="Gene3D" id="3.40.50.2300">
    <property type="match status" value="1"/>
</dbReference>
<accession>A0A1U7HV54</accession>
<evidence type="ECO:0000256" key="4">
    <source>
        <dbReference type="ARBA" id="ARBA00022553"/>
    </source>
</evidence>
<dbReference type="EC" id="2.7.13.3" evidence="3"/>
<dbReference type="PROSITE" id="PS50110">
    <property type="entry name" value="RESPONSE_REGULATORY"/>
    <property type="match status" value="1"/>
</dbReference>
<dbReference type="Gene3D" id="3.30.565.10">
    <property type="entry name" value="Histidine kinase-like ATPase, C-terminal domain"/>
    <property type="match status" value="1"/>
</dbReference>
<dbReference type="Gene3D" id="3.30.450.40">
    <property type="match status" value="2"/>
</dbReference>
<dbReference type="Proteomes" id="UP000185984">
    <property type="component" value="Unassembled WGS sequence"/>
</dbReference>
<dbReference type="SMART" id="SM00387">
    <property type="entry name" value="HATPase_c"/>
    <property type="match status" value="1"/>
</dbReference>
<dbReference type="EMBL" id="MRCC01000006">
    <property type="protein sequence ID" value="OKH27404.1"/>
    <property type="molecule type" value="Genomic_DNA"/>
</dbReference>
<dbReference type="InterPro" id="IPR000700">
    <property type="entry name" value="PAS-assoc_C"/>
</dbReference>
<dbReference type="CDD" id="cd00130">
    <property type="entry name" value="PAS"/>
    <property type="match status" value="2"/>
</dbReference>
<feature type="domain" description="PAS" evidence="13">
    <location>
        <begin position="189"/>
        <end position="261"/>
    </location>
</feature>
<dbReference type="SUPFAM" id="SSF55781">
    <property type="entry name" value="GAF domain-like"/>
    <property type="match status" value="2"/>
</dbReference>
<dbReference type="SUPFAM" id="SSF55874">
    <property type="entry name" value="ATPase domain of HSP90 chaperone/DNA topoisomerase II/histidine kinase"/>
    <property type="match status" value="1"/>
</dbReference>
<dbReference type="InterPro" id="IPR029016">
    <property type="entry name" value="GAF-like_dom_sf"/>
</dbReference>
<dbReference type="InterPro" id="IPR011006">
    <property type="entry name" value="CheY-like_superfamily"/>
</dbReference>
<evidence type="ECO:0000256" key="10">
    <source>
        <dbReference type="SAM" id="Coils"/>
    </source>
</evidence>
<dbReference type="PROSITE" id="PS50113">
    <property type="entry name" value="PAC"/>
    <property type="match status" value="2"/>
</dbReference>
<dbReference type="InterPro" id="IPR001610">
    <property type="entry name" value="PAC"/>
</dbReference>
<proteinExistence type="inferred from homology"/>
<comment type="caution">
    <text evidence="15">The sequence shown here is derived from an EMBL/GenBank/DDBJ whole genome shotgun (WGS) entry which is preliminary data.</text>
</comment>
<dbReference type="SUPFAM" id="SSF47384">
    <property type="entry name" value="Homodimeric domain of signal transducing histidine kinase"/>
    <property type="match status" value="1"/>
</dbReference>
<dbReference type="SMART" id="SM00086">
    <property type="entry name" value="PAC"/>
    <property type="match status" value="3"/>
</dbReference>
<keyword evidence="6 15" id="KW-0418">Kinase</keyword>
<evidence type="ECO:0000313" key="15">
    <source>
        <dbReference type="EMBL" id="OKH27404.1"/>
    </source>
</evidence>
<dbReference type="GO" id="GO:0000155">
    <property type="term" value="F:phosphorelay sensor kinase activity"/>
    <property type="evidence" value="ECO:0007669"/>
    <property type="project" value="InterPro"/>
</dbReference>
<dbReference type="OrthoDB" id="445851at2"/>
<evidence type="ECO:0000256" key="5">
    <source>
        <dbReference type="ARBA" id="ARBA00022679"/>
    </source>
</evidence>
<keyword evidence="4 9" id="KW-0597">Phosphoprotein</keyword>
<gene>
    <name evidence="15" type="ORF">NIES1031_08930</name>
</gene>
<dbReference type="PRINTS" id="PR00344">
    <property type="entry name" value="BCTRLSENSOR"/>
</dbReference>
<feature type="coiled-coil region" evidence="10">
    <location>
        <begin position="947"/>
        <end position="985"/>
    </location>
</feature>
<feature type="domain" description="Response regulatory" evidence="12">
    <location>
        <begin position="53"/>
        <end position="169"/>
    </location>
</feature>
<evidence type="ECO:0000259" key="13">
    <source>
        <dbReference type="PROSITE" id="PS50112"/>
    </source>
</evidence>
<evidence type="ECO:0000256" key="9">
    <source>
        <dbReference type="PROSITE-ProRule" id="PRU00169"/>
    </source>
</evidence>
<dbReference type="CDD" id="cd16922">
    <property type="entry name" value="HATPase_EvgS-ArcB-TorS-like"/>
    <property type="match status" value="1"/>
</dbReference>
<dbReference type="Pfam" id="PF01590">
    <property type="entry name" value="GAF"/>
    <property type="match status" value="1"/>
</dbReference>
<dbReference type="SMART" id="SM00065">
    <property type="entry name" value="GAF"/>
    <property type="match status" value="2"/>
</dbReference>
<dbReference type="InterPro" id="IPR036890">
    <property type="entry name" value="HATPase_C_sf"/>
</dbReference>
<dbReference type="Gene3D" id="1.10.287.130">
    <property type="match status" value="1"/>
</dbReference>
<dbReference type="InterPro" id="IPR001789">
    <property type="entry name" value="Sig_transdc_resp-reg_receiver"/>
</dbReference>
<keyword evidence="5" id="KW-0808">Transferase</keyword>
<evidence type="ECO:0000256" key="6">
    <source>
        <dbReference type="ARBA" id="ARBA00022777"/>
    </source>
</evidence>
<reference evidence="15 16" key="1">
    <citation type="submission" date="2016-11" db="EMBL/GenBank/DDBJ databases">
        <title>Draft Genome Sequences of Nine Cyanobacterial Strains from Diverse Habitats.</title>
        <authorList>
            <person name="Zhu T."/>
            <person name="Hou S."/>
            <person name="Lu X."/>
            <person name="Hess W.R."/>
        </authorList>
    </citation>
    <scope>NUCLEOTIDE SEQUENCE [LARGE SCALE GENOMIC DNA]</scope>
    <source>
        <strain evidence="15 16">5.2 s.c.1</strain>
    </source>
</reference>
<evidence type="ECO:0000256" key="1">
    <source>
        <dbReference type="ARBA" id="ARBA00000085"/>
    </source>
</evidence>
<dbReference type="SMART" id="SM00388">
    <property type="entry name" value="HisKA"/>
    <property type="match status" value="1"/>
</dbReference>
<evidence type="ECO:0000259" key="12">
    <source>
        <dbReference type="PROSITE" id="PS50110"/>
    </source>
</evidence>
<dbReference type="InterPro" id="IPR003594">
    <property type="entry name" value="HATPase_dom"/>
</dbReference>
<dbReference type="Pfam" id="PF02518">
    <property type="entry name" value="HATPase_c"/>
    <property type="match status" value="1"/>
</dbReference>
<dbReference type="InterPro" id="IPR003018">
    <property type="entry name" value="GAF"/>
</dbReference>
<comment type="catalytic activity">
    <reaction evidence="1">
        <text>ATP + protein L-histidine = ADP + protein N-phospho-L-histidine.</text>
        <dbReference type="EC" id="2.7.13.3"/>
    </reaction>
</comment>
<evidence type="ECO:0000256" key="8">
    <source>
        <dbReference type="ARBA" id="ARBA00074306"/>
    </source>
</evidence>
<evidence type="ECO:0000256" key="7">
    <source>
        <dbReference type="ARBA" id="ARBA00023012"/>
    </source>
</evidence>
<evidence type="ECO:0000256" key="2">
    <source>
        <dbReference type="ARBA" id="ARBA00006402"/>
    </source>
</evidence>
<dbReference type="NCBIfam" id="TIGR00229">
    <property type="entry name" value="sensory_box"/>
    <property type="match status" value="2"/>
</dbReference>
<dbReference type="InterPro" id="IPR000014">
    <property type="entry name" value="PAS"/>
</dbReference>
<feature type="modified residue" description="4-aspartylphosphate" evidence="9">
    <location>
        <position position="104"/>
    </location>
</feature>
<dbReference type="InterPro" id="IPR013655">
    <property type="entry name" value="PAS_fold_3"/>
</dbReference>
<dbReference type="FunFam" id="3.30.450.40:FF:000035">
    <property type="entry name" value="PAS sensor protein"/>
    <property type="match status" value="1"/>
</dbReference>
<dbReference type="Pfam" id="PF08448">
    <property type="entry name" value="PAS_4"/>
    <property type="match status" value="1"/>
</dbReference>
<dbReference type="CDD" id="cd00156">
    <property type="entry name" value="REC"/>
    <property type="match status" value="1"/>
</dbReference>
<dbReference type="SUPFAM" id="SSF55785">
    <property type="entry name" value="PYP-like sensor domain (PAS domain)"/>
    <property type="match status" value="3"/>
</dbReference>
<dbReference type="PANTHER" id="PTHR43047">
    <property type="entry name" value="TWO-COMPONENT HISTIDINE PROTEIN KINASE"/>
    <property type="match status" value="1"/>
</dbReference>
<dbReference type="PROSITE" id="PS50109">
    <property type="entry name" value="HIS_KIN"/>
    <property type="match status" value="1"/>
</dbReference>
<dbReference type="Pfam" id="PF00072">
    <property type="entry name" value="Response_reg"/>
    <property type="match status" value="1"/>
</dbReference>
<keyword evidence="16" id="KW-1185">Reference proteome</keyword>
<dbReference type="CDD" id="cd00082">
    <property type="entry name" value="HisKA"/>
    <property type="match status" value="1"/>
</dbReference>
<dbReference type="InterPro" id="IPR035965">
    <property type="entry name" value="PAS-like_dom_sf"/>
</dbReference>
<evidence type="ECO:0000259" key="11">
    <source>
        <dbReference type="PROSITE" id="PS50109"/>
    </source>
</evidence>